<proteinExistence type="predicted"/>
<keyword evidence="1" id="KW-0812">Transmembrane</keyword>
<evidence type="ECO:0000256" key="1">
    <source>
        <dbReference type="SAM" id="Phobius"/>
    </source>
</evidence>
<accession>A0A558C577</accession>
<dbReference type="Proteomes" id="UP000320011">
    <property type="component" value="Unassembled WGS sequence"/>
</dbReference>
<comment type="caution">
    <text evidence="2">The sequence shown here is derived from an EMBL/GenBank/DDBJ whole genome shotgun (WGS) entry which is preliminary data.</text>
</comment>
<reference evidence="2 3" key="1">
    <citation type="submission" date="2019-07" db="EMBL/GenBank/DDBJ databases">
        <authorList>
            <person name="Duangmal K."/>
            <person name="Teo W.F.A."/>
        </authorList>
    </citation>
    <scope>NUCLEOTIDE SEQUENCE [LARGE SCALE GENOMIC DNA]</scope>
    <source>
        <strain evidence="2 3">TBRC 6029</strain>
    </source>
</reference>
<dbReference type="RefSeq" id="WP_222426677.1">
    <property type="nucleotide sequence ID" value="NZ_VJWX01000239.1"/>
</dbReference>
<sequence>MTILRPIPALAAPMAVAALGFLLVGVALCTVMADQMPNRAGTVSSIAAGVAIIAFGVLLGAMGLVYFRPITADPGTIRVPSVLTT</sequence>
<gene>
    <name evidence="2" type="ORF">FNH05_22075</name>
</gene>
<name>A0A558C577_9PSEU</name>
<evidence type="ECO:0000313" key="3">
    <source>
        <dbReference type="Proteomes" id="UP000320011"/>
    </source>
</evidence>
<organism evidence="2 3">
    <name type="scientific">Amycolatopsis rhizosphaerae</name>
    <dbReference type="NCBI Taxonomy" id="2053003"/>
    <lineage>
        <taxon>Bacteria</taxon>
        <taxon>Bacillati</taxon>
        <taxon>Actinomycetota</taxon>
        <taxon>Actinomycetes</taxon>
        <taxon>Pseudonocardiales</taxon>
        <taxon>Pseudonocardiaceae</taxon>
        <taxon>Amycolatopsis</taxon>
    </lineage>
</organism>
<keyword evidence="3" id="KW-1185">Reference proteome</keyword>
<feature type="transmembrane region" description="Helical" evidence="1">
    <location>
        <begin position="43"/>
        <end position="67"/>
    </location>
</feature>
<keyword evidence="1" id="KW-1133">Transmembrane helix</keyword>
<dbReference type="AlphaFoldDB" id="A0A558C577"/>
<dbReference type="EMBL" id="VJWX01000239">
    <property type="protein sequence ID" value="TVT43935.1"/>
    <property type="molecule type" value="Genomic_DNA"/>
</dbReference>
<keyword evidence="1" id="KW-0472">Membrane</keyword>
<protein>
    <submittedName>
        <fullName evidence="2">Uncharacterized protein</fullName>
    </submittedName>
</protein>
<reference evidence="2 3" key="2">
    <citation type="submission" date="2019-08" db="EMBL/GenBank/DDBJ databases">
        <title>Amycolatopsis acidicola sp. nov., isolated from peat swamp forest soil.</title>
        <authorList>
            <person name="Srisuk N."/>
        </authorList>
    </citation>
    <scope>NUCLEOTIDE SEQUENCE [LARGE SCALE GENOMIC DNA]</scope>
    <source>
        <strain evidence="2 3">TBRC 6029</strain>
    </source>
</reference>
<evidence type="ECO:0000313" key="2">
    <source>
        <dbReference type="EMBL" id="TVT43935.1"/>
    </source>
</evidence>
<feature type="non-terminal residue" evidence="2">
    <location>
        <position position="85"/>
    </location>
</feature>